<evidence type="ECO:0000313" key="1">
    <source>
        <dbReference type="EMBL" id="BCD95984.1"/>
    </source>
</evidence>
<evidence type="ECO:0000313" key="2">
    <source>
        <dbReference type="Proteomes" id="UP001320119"/>
    </source>
</evidence>
<proteinExistence type="predicted"/>
<keyword evidence="2" id="KW-1185">Reference proteome</keyword>
<dbReference type="AlphaFoldDB" id="A0AAN1WE90"/>
<dbReference type="Gene3D" id="1.10.10.690">
    <property type="entry name" value="YidB-like"/>
    <property type="match status" value="1"/>
</dbReference>
<gene>
    <name evidence="1" type="ORF">MARGE09_P0183</name>
</gene>
<dbReference type="Pfam" id="PF20159">
    <property type="entry name" value="YidB"/>
    <property type="match status" value="1"/>
</dbReference>
<dbReference type="SUPFAM" id="SSF140804">
    <property type="entry name" value="YidB-like"/>
    <property type="match status" value="1"/>
</dbReference>
<protein>
    <recommendedName>
        <fullName evidence="3">DUF937 domain-containing protein</fullName>
    </recommendedName>
</protein>
<accession>A0AAN1WE90</accession>
<dbReference type="InterPro" id="IPR027405">
    <property type="entry name" value="YidB-like"/>
</dbReference>
<dbReference type="RefSeq" id="WP_236985496.1">
    <property type="nucleotide sequence ID" value="NZ_AP023086.1"/>
</dbReference>
<reference evidence="1 2" key="1">
    <citation type="journal article" date="2022" name="IScience">
        <title>An ultrasensitive nanofiber-based assay for enzymatic hydrolysis and deep-sea microbial degradation of cellulose.</title>
        <authorList>
            <person name="Tsudome M."/>
            <person name="Tachioka M."/>
            <person name="Miyazaki M."/>
            <person name="Uchimura K."/>
            <person name="Tsuda M."/>
            <person name="Takaki Y."/>
            <person name="Deguchi S."/>
        </authorList>
    </citation>
    <scope>NUCLEOTIDE SEQUENCE [LARGE SCALE GENOMIC DNA]</scope>
    <source>
        <strain evidence="1 2">GE09</strain>
    </source>
</reference>
<evidence type="ECO:0008006" key="3">
    <source>
        <dbReference type="Google" id="ProtNLM"/>
    </source>
</evidence>
<dbReference type="EMBL" id="AP023086">
    <property type="protein sequence ID" value="BCD95984.1"/>
    <property type="molecule type" value="Genomic_DNA"/>
</dbReference>
<sequence>MNMIQSLSTLVIARFSGKINADEHSVMNALKSLLPVHGNDIDIGALIERIAMNGGNVVSLAMSWLSDDSNQTLAADQLSSLLGEHKISAFSRALGLNKNEAANALASIIPQLIDQNSQGGFLRF</sequence>
<dbReference type="Proteomes" id="UP001320119">
    <property type="component" value="Chromosome"/>
</dbReference>
<name>A0AAN1WE90_9GAMM</name>
<dbReference type="InterPro" id="IPR045372">
    <property type="entry name" value="YidB"/>
</dbReference>
<organism evidence="1 2">
    <name type="scientific">Marinagarivorans cellulosilyticus</name>
    <dbReference type="NCBI Taxonomy" id="2721545"/>
    <lineage>
        <taxon>Bacteria</taxon>
        <taxon>Pseudomonadati</taxon>
        <taxon>Pseudomonadota</taxon>
        <taxon>Gammaproteobacteria</taxon>
        <taxon>Cellvibrionales</taxon>
        <taxon>Cellvibrionaceae</taxon>
        <taxon>Marinagarivorans</taxon>
    </lineage>
</organism>
<dbReference type="KEGG" id="marq:MARGE09_P0183"/>